<name>A0A0L0FF06_9EUKA</name>
<sequence length="77" mass="8860">MLRKLRHQNILLFMGACIAKPKLAIVTKYCHGATLYEHIYDYKTDFSIVDVVRIVTQFSQATVLLMAIDMILDLDLD</sequence>
<dbReference type="Gene3D" id="3.30.200.20">
    <property type="entry name" value="Phosphorylase Kinase, domain 1"/>
    <property type="match status" value="1"/>
</dbReference>
<proteinExistence type="predicted"/>
<evidence type="ECO:0000259" key="1">
    <source>
        <dbReference type="PROSITE" id="PS50011"/>
    </source>
</evidence>
<dbReference type="EMBL" id="KQ243887">
    <property type="protein sequence ID" value="KNC75046.1"/>
    <property type="molecule type" value="Genomic_DNA"/>
</dbReference>
<gene>
    <name evidence="2" type="ORF">SARC_12420</name>
</gene>
<dbReference type="PROSITE" id="PS51257">
    <property type="entry name" value="PROKAR_LIPOPROTEIN"/>
    <property type="match status" value="1"/>
</dbReference>
<dbReference type="STRING" id="667725.A0A0L0FF06"/>
<dbReference type="GeneID" id="25912924"/>
<keyword evidence="3" id="KW-1185">Reference proteome</keyword>
<accession>A0A0L0FF06</accession>
<dbReference type="GO" id="GO:0005524">
    <property type="term" value="F:ATP binding"/>
    <property type="evidence" value="ECO:0007669"/>
    <property type="project" value="InterPro"/>
</dbReference>
<dbReference type="InterPro" id="IPR011009">
    <property type="entry name" value="Kinase-like_dom_sf"/>
</dbReference>
<evidence type="ECO:0000313" key="3">
    <source>
        <dbReference type="Proteomes" id="UP000054560"/>
    </source>
</evidence>
<dbReference type="eggNOG" id="KOG0193">
    <property type="taxonomic scope" value="Eukaryota"/>
</dbReference>
<dbReference type="AlphaFoldDB" id="A0A0L0FF06"/>
<evidence type="ECO:0000313" key="2">
    <source>
        <dbReference type="EMBL" id="KNC75046.1"/>
    </source>
</evidence>
<dbReference type="PROSITE" id="PS50011">
    <property type="entry name" value="PROTEIN_KINASE_DOM"/>
    <property type="match status" value="1"/>
</dbReference>
<dbReference type="InterPro" id="IPR001245">
    <property type="entry name" value="Ser-Thr/Tyr_kinase_cat_dom"/>
</dbReference>
<organism evidence="2 3">
    <name type="scientific">Sphaeroforma arctica JP610</name>
    <dbReference type="NCBI Taxonomy" id="667725"/>
    <lineage>
        <taxon>Eukaryota</taxon>
        <taxon>Ichthyosporea</taxon>
        <taxon>Ichthyophonida</taxon>
        <taxon>Sphaeroforma</taxon>
    </lineage>
</organism>
<dbReference type="SUPFAM" id="SSF56112">
    <property type="entry name" value="Protein kinase-like (PK-like)"/>
    <property type="match status" value="1"/>
</dbReference>
<dbReference type="InterPro" id="IPR000719">
    <property type="entry name" value="Prot_kinase_dom"/>
</dbReference>
<dbReference type="OrthoDB" id="339325at2759"/>
<feature type="domain" description="Protein kinase" evidence="1">
    <location>
        <begin position="1"/>
        <end position="77"/>
    </location>
</feature>
<dbReference type="RefSeq" id="XP_014148948.1">
    <property type="nucleotide sequence ID" value="XM_014293473.1"/>
</dbReference>
<dbReference type="Pfam" id="PF07714">
    <property type="entry name" value="PK_Tyr_Ser-Thr"/>
    <property type="match status" value="1"/>
</dbReference>
<protein>
    <recommendedName>
        <fullName evidence="1">Protein kinase domain-containing protein</fullName>
    </recommendedName>
</protein>
<reference evidence="2 3" key="1">
    <citation type="submission" date="2011-02" db="EMBL/GenBank/DDBJ databases">
        <title>The Genome Sequence of Sphaeroforma arctica JP610.</title>
        <authorList>
            <consortium name="The Broad Institute Genome Sequencing Platform"/>
            <person name="Russ C."/>
            <person name="Cuomo C."/>
            <person name="Young S.K."/>
            <person name="Zeng Q."/>
            <person name="Gargeya S."/>
            <person name="Alvarado L."/>
            <person name="Berlin A."/>
            <person name="Chapman S.B."/>
            <person name="Chen Z."/>
            <person name="Freedman E."/>
            <person name="Gellesch M."/>
            <person name="Goldberg J."/>
            <person name="Griggs A."/>
            <person name="Gujja S."/>
            <person name="Heilman E."/>
            <person name="Heiman D."/>
            <person name="Howarth C."/>
            <person name="Mehta T."/>
            <person name="Neiman D."/>
            <person name="Pearson M."/>
            <person name="Roberts A."/>
            <person name="Saif S."/>
            <person name="Shea T."/>
            <person name="Shenoy N."/>
            <person name="Sisk P."/>
            <person name="Stolte C."/>
            <person name="Sykes S."/>
            <person name="White J."/>
            <person name="Yandava C."/>
            <person name="Burger G."/>
            <person name="Gray M.W."/>
            <person name="Holland P.W.H."/>
            <person name="King N."/>
            <person name="Lang F.B.F."/>
            <person name="Roger A.J."/>
            <person name="Ruiz-Trillo I."/>
            <person name="Haas B."/>
            <person name="Nusbaum C."/>
            <person name="Birren B."/>
        </authorList>
    </citation>
    <scope>NUCLEOTIDE SEQUENCE [LARGE SCALE GENOMIC DNA]</scope>
    <source>
        <strain evidence="2 3">JP610</strain>
    </source>
</reference>
<dbReference type="Proteomes" id="UP000054560">
    <property type="component" value="Unassembled WGS sequence"/>
</dbReference>
<dbReference type="GO" id="GO:0004672">
    <property type="term" value="F:protein kinase activity"/>
    <property type="evidence" value="ECO:0007669"/>
    <property type="project" value="InterPro"/>
</dbReference>